<keyword evidence="1" id="KW-1133">Transmembrane helix</keyword>
<reference evidence="2 3" key="2">
    <citation type="journal article" date="2010" name="Nucleic Acids Res.">
        <title>BeetleBase in 2010: revisions to provide comprehensive genomic information for Tribolium castaneum.</title>
        <authorList>
            <person name="Kim H.S."/>
            <person name="Murphy T."/>
            <person name="Xia J."/>
            <person name="Caragea D."/>
            <person name="Park Y."/>
            <person name="Beeman R.W."/>
            <person name="Lorenzen M.D."/>
            <person name="Butcher S."/>
            <person name="Manak J.R."/>
            <person name="Brown S.J."/>
        </authorList>
    </citation>
    <scope>GENOME REANNOTATION</scope>
    <source>
        <strain evidence="2 3">Georgia GA2</strain>
    </source>
</reference>
<keyword evidence="1" id="KW-0472">Membrane</keyword>
<sequence length="250" mass="28101">MVTDKNTHAQSMQAQIAWHVKYSNNKKAYPTQHANSILIAYWSYQQSTQLAVKYQYEFEVTRDWKVEDHPCAHVHDNDGTALYCLKKPTGSFGRHYPCASNTITEGAPIIIDFEISGMFIGISTLDSCDIPIDKREAGSLPGLGIAIINSYHEVFPQHKIAQDFLRSAIGTQYSYTDLELGWNLHKTGSNEPVILQPKPQDNDSEPDIFGYNARNQPKCVLDGSSDLLVQKFLIFGGVFLSLYFAINFSL</sequence>
<name>D6WWZ7_TRICA</name>
<evidence type="ECO:0000256" key="1">
    <source>
        <dbReference type="SAM" id="Phobius"/>
    </source>
</evidence>
<keyword evidence="3" id="KW-1185">Reference proteome</keyword>
<feature type="transmembrane region" description="Helical" evidence="1">
    <location>
        <begin position="227"/>
        <end position="246"/>
    </location>
</feature>
<accession>D6WWZ7</accession>
<dbReference type="EMBL" id="KQ971361">
    <property type="protein sequence ID" value="EFA08070.1"/>
    <property type="molecule type" value="Genomic_DNA"/>
</dbReference>
<evidence type="ECO:0000313" key="3">
    <source>
        <dbReference type="Proteomes" id="UP000007266"/>
    </source>
</evidence>
<reference evidence="2 3" key="1">
    <citation type="journal article" date="2008" name="Nature">
        <title>The genome of the model beetle and pest Tribolium castaneum.</title>
        <authorList>
            <consortium name="Tribolium Genome Sequencing Consortium"/>
            <person name="Richards S."/>
            <person name="Gibbs R.A."/>
            <person name="Weinstock G.M."/>
            <person name="Brown S.J."/>
            <person name="Denell R."/>
            <person name="Beeman R.W."/>
            <person name="Gibbs R."/>
            <person name="Beeman R.W."/>
            <person name="Brown S.J."/>
            <person name="Bucher G."/>
            <person name="Friedrich M."/>
            <person name="Grimmelikhuijzen C.J."/>
            <person name="Klingler M."/>
            <person name="Lorenzen M."/>
            <person name="Richards S."/>
            <person name="Roth S."/>
            <person name="Schroder R."/>
            <person name="Tautz D."/>
            <person name="Zdobnov E.M."/>
            <person name="Muzny D."/>
            <person name="Gibbs R.A."/>
            <person name="Weinstock G.M."/>
            <person name="Attaway T."/>
            <person name="Bell S."/>
            <person name="Buhay C.J."/>
            <person name="Chandrabose M.N."/>
            <person name="Chavez D."/>
            <person name="Clerk-Blankenburg K.P."/>
            <person name="Cree A."/>
            <person name="Dao M."/>
            <person name="Davis C."/>
            <person name="Chacko J."/>
            <person name="Dinh H."/>
            <person name="Dugan-Rocha S."/>
            <person name="Fowler G."/>
            <person name="Garner T.T."/>
            <person name="Garnes J."/>
            <person name="Gnirke A."/>
            <person name="Hawes A."/>
            <person name="Hernandez J."/>
            <person name="Hines S."/>
            <person name="Holder M."/>
            <person name="Hume J."/>
            <person name="Jhangiani S.N."/>
            <person name="Joshi V."/>
            <person name="Khan Z.M."/>
            <person name="Jackson L."/>
            <person name="Kovar C."/>
            <person name="Kowis A."/>
            <person name="Lee S."/>
            <person name="Lewis L.R."/>
            <person name="Margolis J."/>
            <person name="Morgan M."/>
            <person name="Nazareth L.V."/>
            <person name="Nguyen N."/>
            <person name="Okwuonu G."/>
            <person name="Parker D."/>
            <person name="Richards S."/>
            <person name="Ruiz S.J."/>
            <person name="Santibanez J."/>
            <person name="Savard J."/>
            <person name="Scherer S.E."/>
            <person name="Schneider B."/>
            <person name="Sodergren E."/>
            <person name="Tautz D."/>
            <person name="Vattahil S."/>
            <person name="Villasana D."/>
            <person name="White C.S."/>
            <person name="Wright R."/>
            <person name="Park Y."/>
            <person name="Beeman R.W."/>
            <person name="Lord J."/>
            <person name="Oppert B."/>
            <person name="Lorenzen M."/>
            <person name="Brown S."/>
            <person name="Wang L."/>
            <person name="Savard J."/>
            <person name="Tautz D."/>
            <person name="Richards S."/>
            <person name="Weinstock G."/>
            <person name="Gibbs R.A."/>
            <person name="Liu Y."/>
            <person name="Worley K."/>
            <person name="Weinstock G."/>
            <person name="Elsik C.G."/>
            <person name="Reese J.T."/>
            <person name="Elhaik E."/>
            <person name="Landan G."/>
            <person name="Graur D."/>
            <person name="Arensburger P."/>
            <person name="Atkinson P."/>
            <person name="Beeman R.W."/>
            <person name="Beidler J."/>
            <person name="Brown S.J."/>
            <person name="Demuth J.P."/>
            <person name="Drury D.W."/>
            <person name="Du Y.Z."/>
            <person name="Fujiwara H."/>
            <person name="Lorenzen M."/>
            <person name="Maselli V."/>
            <person name="Osanai M."/>
            <person name="Park Y."/>
            <person name="Robertson H.M."/>
            <person name="Tu Z."/>
            <person name="Wang J.J."/>
            <person name="Wang S."/>
            <person name="Richards S."/>
            <person name="Song H."/>
            <person name="Zhang L."/>
            <person name="Sodergren E."/>
            <person name="Werner D."/>
            <person name="Stanke M."/>
            <person name="Morgenstern B."/>
            <person name="Solovyev V."/>
            <person name="Kosarev P."/>
            <person name="Brown G."/>
            <person name="Chen H.C."/>
            <person name="Ermolaeva O."/>
            <person name="Hlavina W."/>
            <person name="Kapustin Y."/>
            <person name="Kiryutin B."/>
            <person name="Kitts P."/>
            <person name="Maglott D."/>
            <person name="Pruitt K."/>
            <person name="Sapojnikov V."/>
            <person name="Souvorov A."/>
            <person name="Mackey A.J."/>
            <person name="Waterhouse R.M."/>
            <person name="Wyder S."/>
            <person name="Zdobnov E.M."/>
            <person name="Zdobnov E.M."/>
            <person name="Wyder S."/>
            <person name="Kriventseva E.V."/>
            <person name="Kadowaki T."/>
            <person name="Bork P."/>
            <person name="Aranda M."/>
            <person name="Bao R."/>
            <person name="Beermann A."/>
            <person name="Berns N."/>
            <person name="Bolognesi R."/>
            <person name="Bonneton F."/>
            <person name="Bopp D."/>
            <person name="Brown S.J."/>
            <person name="Bucher G."/>
            <person name="Butts T."/>
            <person name="Chaumot A."/>
            <person name="Denell R.E."/>
            <person name="Ferrier D.E."/>
            <person name="Friedrich M."/>
            <person name="Gordon C.M."/>
            <person name="Jindra M."/>
            <person name="Klingler M."/>
            <person name="Lan Q."/>
            <person name="Lattorff H.M."/>
            <person name="Laudet V."/>
            <person name="von Levetsow C."/>
            <person name="Liu Z."/>
            <person name="Lutz R."/>
            <person name="Lynch J.A."/>
            <person name="da Fonseca R.N."/>
            <person name="Posnien N."/>
            <person name="Reuter R."/>
            <person name="Roth S."/>
            <person name="Savard J."/>
            <person name="Schinko J.B."/>
            <person name="Schmitt C."/>
            <person name="Schoppmeier M."/>
            <person name="Schroder R."/>
            <person name="Shippy T.D."/>
            <person name="Simonnet F."/>
            <person name="Marques-Souza H."/>
            <person name="Tautz D."/>
            <person name="Tomoyasu Y."/>
            <person name="Trauner J."/>
            <person name="Van der Zee M."/>
            <person name="Vervoort M."/>
            <person name="Wittkopp N."/>
            <person name="Wimmer E.A."/>
            <person name="Yang X."/>
            <person name="Jones A.K."/>
            <person name="Sattelle D.B."/>
            <person name="Ebert P.R."/>
            <person name="Nelson D."/>
            <person name="Scott J.G."/>
            <person name="Beeman R.W."/>
            <person name="Muthukrishnan S."/>
            <person name="Kramer K.J."/>
            <person name="Arakane Y."/>
            <person name="Beeman R.W."/>
            <person name="Zhu Q."/>
            <person name="Hogenkamp D."/>
            <person name="Dixit R."/>
            <person name="Oppert B."/>
            <person name="Jiang H."/>
            <person name="Zou Z."/>
            <person name="Marshall J."/>
            <person name="Elpidina E."/>
            <person name="Vinokurov K."/>
            <person name="Oppert C."/>
            <person name="Zou Z."/>
            <person name="Evans J."/>
            <person name="Lu Z."/>
            <person name="Zhao P."/>
            <person name="Sumathipala N."/>
            <person name="Altincicek B."/>
            <person name="Vilcinskas A."/>
            <person name="Williams M."/>
            <person name="Hultmark D."/>
            <person name="Hetru C."/>
            <person name="Jiang H."/>
            <person name="Grimmelikhuijzen C.J."/>
            <person name="Hauser F."/>
            <person name="Cazzamali G."/>
            <person name="Williamson M."/>
            <person name="Park Y."/>
            <person name="Li B."/>
            <person name="Tanaka Y."/>
            <person name="Predel R."/>
            <person name="Neupert S."/>
            <person name="Schachtner J."/>
            <person name="Verleyen P."/>
            <person name="Raible F."/>
            <person name="Bork P."/>
            <person name="Friedrich M."/>
            <person name="Walden K.K."/>
            <person name="Robertson H.M."/>
            <person name="Angeli S."/>
            <person name="Foret S."/>
            <person name="Bucher G."/>
            <person name="Schuetz S."/>
            <person name="Maleszka R."/>
            <person name="Wimmer E.A."/>
            <person name="Beeman R.W."/>
            <person name="Lorenzen M."/>
            <person name="Tomoyasu Y."/>
            <person name="Miller S.C."/>
            <person name="Grossmann D."/>
            <person name="Bucher G."/>
        </authorList>
    </citation>
    <scope>NUCLEOTIDE SEQUENCE [LARGE SCALE GENOMIC DNA]</scope>
    <source>
        <strain evidence="2 3">Georgia GA2</strain>
    </source>
</reference>
<dbReference type="Proteomes" id="UP000007266">
    <property type="component" value="Linkage group 8"/>
</dbReference>
<dbReference type="HOGENOM" id="CLU_1112575_0_0_1"/>
<gene>
    <name evidence="2" type="primary">AUGUSTUS-3.0.2_05666</name>
    <name evidence="2" type="ORF">TcasGA2_TC005666</name>
</gene>
<keyword evidence="1" id="KW-0812">Transmembrane</keyword>
<dbReference type="AlphaFoldDB" id="D6WWZ7"/>
<protein>
    <submittedName>
        <fullName evidence="2">Uncharacterized protein</fullName>
    </submittedName>
</protein>
<organism evidence="2 3">
    <name type="scientific">Tribolium castaneum</name>
    <name type="common">Red flour beetle</name>
    <dbReference type="NCBI Taxonomy" id="7070"/>
    <lineage>
        <taxon>Eukaryota</taxon>
        <taxon>Metazoa</taxon>
        <taxon>Ecdysozoa</taxon>
        <taxon>Arthropoda</taxon>
        <taxon>Hexapoda</taxon>
        <taxon>Insecta</taxon>
        <taxon>Pterygota</taxon>
        <taxon>Neoptera</taxon>
        <taxon>Endopterygota</taxon>
        <taxon>Coleoptera</taxon>
        <taxon>Polyphaga</taxon>
        <taxon>Cucujiformia</taxon>
        <taxon>Tenebrionidae</taxon>
        <taxon>Tenebrionidae incertae sedis</taxon>
        <taxon>Tribolium</taxon>
    </lineage>
</organism>
<dbReference type="InParanoid" id="D6WWZ7"/>
<proteinExistence type="predicted"/>
<evidence type="ECO:0000313" key="2">
    <source>
        <dbReference type="EMBL" id="EFA08070.1"/>
    </source>
</evidence>